<keyword evidence="4" id="KW-1185">Reference proteome</keyword>
<comment type="caution">
    <text evidence="3">The sequence shown here is derived from an EMBL/GenBank/DDBJ whole genome shotgun (WGS) entry which is preliminary data.</text>
</comment>
<evidence type="ECO:0000313" key="4">
    <source>
        <dbReference type="Proteomes" id="UP001224775"/>
    </source>
</evidence>
<dbReference type="EMBL" id="JATAAI010000002">
    <property type="protein sequence ID" value="KAK1747832.1"/>
    <property type="molecule type" value="Genomic_DNA"/>
</dbReference>
<proteinExistence type="predicted"/>
<dbReference type="GO" id="GO:0004435">
    <property type="term" value="F:phosphatidylinositol-4,5-bisphosphate phospholipase C activity"/>
    <property type="evidence" value="ECO:0007669"/>
    <property type="project" value="UniProtKB-EC"/>
</dbReference>
<dbReference type="Proteomes" id="UP001224775">
    <property type="component" value="Unassembled WGS sequence"/>
</dbReference>
<feature type="coiled-coil region" evidence="1">
    <location>
        <begin position="417"/>
        <end position="444"/>
    </location>
</feature>
<dbReference type="EC" id="3.1.4.11" evidence="3"/>
<accession>A0AAD8YM63</accession>
<dbReference type="AlphaFoldDB" id="A0AAD8YM63"/>
<gene>
    <name evidence="3" type="ORF">QTG54_001795</name>
</gene>
<protein>
    <submittedName>
        <fullName evidence="3">Phosphoinositide phospholipase C</fullName>
        <ecNumber evidence="3">3.1.4.11</ecNumber>
    </submittedName>
</protein>
<evidence type="ECO:0000256" key="1">
    <source>
        <dbReference type="SAM" id="Coils"/>
    </source>
</evidence>
<feature type="region of interest" description="Disordered" evidence="2">
    <location>
        <begin position="50"/>
        <end position="77"/>
    </location>
</feature>
<keyword evidence="3" id="KW-0378">Hydrolase</keyword>
<keyword evidence="1" id="KW-0175">Coiled coil</keyword>
<feature type="coiled-coil region" evidence="1">
    <location>
        <begin position="233"/>
        <end position="295"/>
    </location>
</feature>
<evidence type="ECO:0000313" key="3">
    <source>
        <dbReference type="EMBL" id="KAK1747832.1"/>
    </source>
</evidence>
<sequence length="473" mass="52483">MAKNIEYILEKRGFLYRPDPNLTPTSALPSPADLVGKVLIKSKRATSGKTTVLNNDFDDENRSAAAPESGGYDSEDDIDNNVVAFTSSGSIKSEAKTNVTYEQLFKIARHDATEANATAKSLSIQYDDSTRRAAQARNHADALLRDVGMSYEELKKKRADGSDHVAEEGTEIVFDGEVAFDEDRVVVKDAENKAVEIAAAFAESVEDSRLVFSAASAEARSETELFEIARQDLTEQEVILAEAKEALEEVSNRNRRLKDAAERALAEARSNREYADNAENRVAAVKALLDKSHNQAVSSETVAGTADAEAKISEERACDAEARAQKARAKADKEKAKAIEESKKEDVLEGKLASYKNMQTELAEAIKSAQHRADDAVAMSEKLTDGIREIKSGNFDGDAKNVVERKLKERKSLNKKMDISLAEMITLEKKLREMENTYEDLRRKTKLQAKLPHPHINKQINLYPSLINWRTMR</sequence>
<reference evidence="3" key="1">
    <citation type="submission" date="2023-06" db="EMBL/GenBank/DDBJ databases">
        <title>Survivors Of The Sea: Transcriptome response of Skeletonema marinoi to long-term dormancy.</title>
        <authorList>
            <person name="Pinder M.I.M."/>
            <person name="Kourtchenko O."/>
            <person name="Robertson E.K."/>
            <person name="Larsson T."/>
            <person name="Maumus F."/>
            <person name="Osuna-Cruz C.M."/>
            <person name="Vancaester E."/>
            <person name="Stenow R."/>
            <person name="Vandepoele K."/>
            <person name="Ploug H."/>
            <person name="Bruchert V."/>
            <person name="Godhe A."/>
            <person name="Topel M."/>
        </authorList>
    </citation>
    <scope>NUCLEOTIDE SEQUENCE</scope>
    <source>
        <strain evidence="3">R05AC</strain>
    </source>
</reference>
<name>A0AAD8YM63_9STRA</name>
<evidence type="ECO:0000256" key="2">
    <source>
        <dbReference type="SAM" id="MobiDB-lite"/>
    </source>
</evidence>
<organism evidence="3 4">
    <name type="scientific">Skeletonema marinoi</name>
    <dbReference type="NCBI Taxonomy" id="267567"/>
    <lineage>
        <taxon>Eukaryota</taxon>
        <taxon>Sar</taxon>
        <taxon>Stramenopiles</taxon>
        <taxon>Ochrophyta</taxon>
        <taxon>Bacillariophyta</taxon>
        <taxon>Coscinodiscophyceae</taxon>
        <taxon>Thalassiosirophycidae</taxon>
        <taxon>Thalassiosirales</taxon>
        <taxon>Skeletonemataceae</taxon>
        <taxon>Skeletonema</taxon>
        <taxon>Skeletonema marinoi-dohrnii complex</taxon>
    </lineage>
</organism>